<dbReference type="EMBL" id="JBBNAG010000009">
    <property type="protein sequence ID" value="KAK9104096.1"/>
    <property type="molecule type" value="Genomic_DNA"/>
</dbReference>
<accession>A0AAP0F3N1</accession>
<evidence type="ECO:0000313" key="2">
    <source>
        <dbReference type="EMBL" id="KAK9104096.1"/>
    </source>
</evidence>
<name>A0AAP0F3N1_9MAGN</name>
<gene>
    <name evidence="2" type="ORF">Scep_020940</name>
</gene>
<organism evidence="2 3">
    <name type="scientific">Stephania cephalantha</name>
    <dbReference type="NCBI Taxonomy" id="152367"/>
    <lineage>
        <taxon>Eukaryota</taxon>
        <taxon>Viridiplantae</taxon>
        <taxon>Streptophyta</taxon>
        <taxon>Embryophyta</taxon>
        <taxon>Tracheophyta</taxon>
        <taxon>Spermatophyta</taxon>
        <taxon>Magnoliopsida</taxon>
        <taxon>Ranunculales</taxon>
        <taxon>Menispermaceae</taxon>
        <taxon>Menispermoideae</taxon>
        <taxon>Cissampelideae</taxon>
        <taxon>Stephania</taxon>
    </lineage>
</organism>
<dbReference type="PANTHER" id="PTHR46995">
    <property type="entry name" value="OS09G0508200 PROTEIN"/>
    <property type="match status" value="1"/>
</dbReference>
<comment type="caution">
    <text evidence="2">The sequence shown here is derived from an EMBL/GenBank/DDBJ whole genome shotgun (WGS) entry which is preliminary data.</text>
</comment>
<evidence type="ECO:0000256" key="1">
    <source>
        <dbReference type="SAM" id="SignalP"/>
    </source>
</evidence>
<sequence>MFAAMLFIILPLLLLISTDQSVCREAKSSMPASKITVMGIVYCDICSSNTFSKHSYFLPGVEVNVDCKIEVSMAATTEQLSLSVNRTTDKFGVYKLDIPSFEGVKCAEGHVVESLCRASLIESAAASSCDVPSLKMTADKMTIKSKQTNQCIYCLNALSFRPSKKDVTMCATDEKGRPTSMLIP</sequence>
<proteinExistence type="predicted"/>
<feature type="chain" id="PRO_5042917299" evidence="1">
    <location>
        <begin position="21"/>
        <end position="184"/>
    </location>
</feature>
<protein>
    <submittedName>
        <fullName evidence="2">Uncharacterized protein</fullName>
    </submittedName>
</protein>
<keyword evidence="1" id="KW-0732">Signal</keyword>
<feature type="signal peptide" evidence="1">
    <location>
        <begin position="1"/>
        <end position="20"/>
    </location>
</feature>
<dbReference type="Proteomes" id="UP001419268">
    <property type="component" value="Unassembled WGS sequence"/>
</dbReference>
<dbReference type="PANTHER" id="PTHR46995:SF6">
    <property type="entry name" value="POLLEN OLE E 1 ALLERGEN AND EXTENSIN FAMILY PROTEIN"/>
    <property type="match status" value="1"/>
</dbReference>
<evidence type="ECO:0000313" key="3">
    <source>
        <dbReference type="Proteomes" id="UP001419268"/>
    </source>
</evidence>
<keyword evidence="3" id="KW-1185">Reference proteome</keyword>
<dbReference type="AlphaFoldDB" id="A0AAP0F3N1"/>
<dbReference type="Pfam" id="PF01190">
    <property type="entry name" value="Pollen_Ole_e_1"/>
    <property type="match status" value="1"/>
</dbReference>
<reference evidence="2 3" key="1">
    <citation type="submission" date="2024-01" db="EMBL/GenBank/DDBJ databases">
        <title>Genome assemblies of Stephania.</title>
        <authorList>
            <person name="Yang L."/>
        </authorList>
    </citation>
    <scope>NUCLEOTIDE SEQUENCE [LARGE SCALE GENOMIC DNA]</scope>
    <source>
        <strain evidence="2">JXDWG</strain>
        <tissue evidence="2">Leaf</tissue>
    </source>
</reference>